<dbReference type="eggNOG" id="COG1565">
    <property type="taxonomic scope" value="Bacteria"/>
</dbReference>
<keyword evidence="2" id="KW-0808">Transferase</keyword>
<dbReference type="PANTHER" id="PTHR12049:SF7">
    <property type="entry name" value="PROTEIN ARGININE METHYLTRANSFERASE NDUFAF7, MITOCHONDRIAL"/>
    <property type="match status" value="1"/>
</dbReference>
<gene>
    <name evidence="3" type="ordered locus">Hsero_4398</name>
</gene>
<dbReference type="PANTHER" id="PTHR12049">
    <property type="entry name" value="PROTEIN ARGININE METHYLTRANSFERASE NDUFAF7, MITOCHONDRIAL"/>
    <property type="match status" value="1"/>
</dbReference>
<evidence type="ECO:0000313" key="4">
    <source>
        <dbReference type="Proteomes" id="UP000000329"/>
    </source>
</evidence>
<name>D8IVQ7_HERSS</name>
<dbReference type="AlphaFoldDB" id="D8IVQ7"/>
<dbReference type="EMBL" id="CP002039">
    <property type="protein sequence ID" value="ADJ65865.1"/>
    <property type="molecule type" value="Genomic_DNA"/>
</dbReference>
<dbReference type="KEGG" id="hse:Hsero_4398"/>
<evidence type="ECO:0008006" key="5">
    <source>
        <dbReference type="Google" id="ProtNLM"/>
    </source>
</evidence>
<keyword evidence="1" id="KW-0489">Methyltransferase</keyword>
<reference evidence="3 4" key="1">
    <citation type="submission" date="2010-04" db="EMBL/GenBank/DDBJ databases">
        <title>The genome of Herbaspirillum seropedicae SmR1, an endophytic, nitrogen-fixing, plant-growth promoting beta-Proteobacteria.</title>
        <authorList>
            <person name="Pedrosa F.O."/>
            <person name="Monteiro R.A."/>
            <person name="Wassem R."/>
            <person name="Cruz L.M."/>
            <person name="Ayub R.A."/>
            <person name="Colauto N.B."/>
            <person name="Fernandez M.A."/>
            <person name="Fungaro M.H.P."/>
            <person name="Grisard E.C."/>
            <person name="Hungria M."/>
            <person name="Madeira H.M.F."/>
            <person name="Nodari R.O."/>
            <person name="Osaku C.A."/>
            <person name="Petzl-Erler M.L."/>
            <person name="Terenzi H."/>
            <person name="Vieira L.G.E."/>
            <person name="Almeida M.I.M."/>
            <person name="Alves L.R."/>
            <person name="Arantes O.M.N."/>
            <person name="Balsanelli E."/>
            <person name="Barcellos F.G."/>
            <person name="Baura V.A."/>
            <person name="Binde D.R."/>
            <person name="Campo R.J."/>
            <person name="Chubatsu L.S."/>
            <person name="Chueire L.M.O."/>
            <person name="Ciferri R.R."/>
            <person name="Correa L.C."/>
            <person name="da Conceicao Silva J.L."/>
            <person name="Dabul A.N.G."/>
            <person name="Dambros B.P."/>
            <person name="Faoro H."/>
            <person name="Favetti A."/>
            <person name="Friedermann G."/>
            <person name="Furlaneto M.C."/>
            <person name="Gasques L.S."/>
            <person name="Gimenes C.C.T."/>
            <person name="Gioppo N.M.R."/>
            <person name="Glienke-Blanco C."/>
            <person name="Godoy L.P."/>
            <person name="Guerra M.P."/>
            <person name="Karp S."/>
            <person name="Kava-Cordeiro V."/>
            <person name="Margarido V.P."/>
            <person name="Mathioni S.M."/>
            <person name="Menck-Soares M.A."/>
            <person name="Murace N.K."/>
            <person name="Nicolas M.F."/>
            <person name="Oliveira C.E.C."/>
            <person name="Pagnan N.A.B."/>
            <person name="Pamphile J.A."/>
            <person name="Patussi E.V."/>
            <person name="Pereira L.F.P."/>
            <person name="Pereira-Ferrari L."/>
            <person name="Pinto F.G.S."/>
            <person name="Precoma C."/>
            <person name="Prioli A.J."/>
            <person name="Prioli S.M.A.P."/>
            <person name="Raittz R.T."/>
            <person name="Ramos H.J.O."/>
            <person name="Ribeiro E.M.S.F."/>
            <person name="Rigo L.U."/>
            <person name="Rocha C.L.M.S.C."/>
            <person name="Rocha S.N."/>
            <person name="Santos K."/>
            <person name="Satori D."/>
            <person name="Silva A.G."/>
            <person name="Simao R.C.G."/>
            <person name="Soares M.A.M."/>
            <person name="Souza E.M."/>
            <person name="Steffens M.B.R."/>
            <person name="Steindel M."/>
            <person name="Tadra-Sfeir M.Z."/>
            <person name="Takahashi E.K."/>
            <person name="Torres R.A."/>
            <person name="Valle J.S."/>
            <person name="Vernal J.I."/>
            <person name="Vilas-Boas L.A."/>
            <person name="Watanabe M.A.E."/>
            <person name="Weiss V.A."/>
            <person name="Yates M.A."/>
            <person name="Souza E.M."/>
        </authorList>
    </citation>
    <scope>NUCLEOTIDE SEQUENCE [LARGE SCALE GENOMIC DNA]</scope>
    <source>
        <strain evidence="3 4">SmR1</strain>
    </source>
</reference>
<dbReference type="GO" id="GO:0035243">
    <property type="term" value="F:protein-arginine omega-N symmetric methyltransferase activity"/>
    <property type="evidence" value="ECO:0007669"/>
    <property type="project" value="TreeGrafter"/>
</dbReference>
<dbReference type="InterPro" id="IPR038375">
    <property type="entry name" value="NDUFAF7_sf"/>
</dbReference>
<evidence type="ECO:0000256" key="1">
    <source>
        <dbReference type="ARBA" id="ARBA00022603"/>
    </source>
</evidence>
<dbReference type="InterPro" id="IPR003788">
    <property type="entry name" value="NDUFAF7"/>
</dbReference>
<keyword evidence="4" id="KW-1185">Reference proteome</keyword>
<dbReference type="SUPFAM" id="SSF53335">
    <property type="entry name" value="S-adenosyl-L-methionine-dependent methyltransferases"/>
    <property type="match status" value="1"/>
</dbReference>
<dbReference type="Proteomes" id="UP000000329">
    <property type="component" value="Chromosome"/>
</dbReference>
<dbReference type="InterPro" id="IPR029063">
    <property type="entry name" value="SAM-dependent_MTases_sf"/>
</dbReference>
<dbReference type="STRING" id="757424.Hsero_4398"/>
<dbReference type="GO" id="GO:0032259">
    <property type="term" value="P:methylation"/>
    <property type="evidence" value="ECO:0007669"/>
    <property type="project" value="UniProtKB-KW"/>
</dbReference>
<evidence type="ECO:0000313" key="3">
    <source>
        <dbReference type="EMBL" id="ADJ65865.1"/>
    </source>
</evidence>
<protein>
    <recommendedName>
        <fullName evidence="5">Class I SAM-dependent methyltransferase</fullName>
    </recommendedName>
</protein>
<evidence type="ECO:0000256" key="2">
    <source>
        <dbReference type="ARBA" id="ARBA00022679"/>
    </source>
</evidence>
<dbReference type="Pfam" id="PF02636">
    <property type="entry name" value="Methyltransf_28"/>
    <property type="match status" value="1"/>
</dbReference>
<sequence length="394" mass="42704">MSSTTIRPMQLQLPEPGEDAQAASHTLQHQIAGEIAAAGGWISFQRYMELALYAPQVGYYSGGSAKLGKEGDFTTAPEISPLYGATLASLAAEVIAASPSVDNVLLEFGAGTGKLAHDILTELQARAALPQRYFIVEISAQLRARQQQTLAAFAPLVQWLDALPATFSGVVVGNEVLDAMPVRLAVKAEQGWQERGVALDAEGRLRFEDRSVDDLPLAQIPDAHELPPGYLTEVAPVAIGFMHTLGRMLASGPGALAILPDYGFPAAEYYLHDRDQGTLMCHYRHHAHTDPFYWPGLQDITAHVDFTAMAVAAVEEGAEVLAYTSQGAFLLNAGIGELLLRTSPEDSARYLPLANGMQKLISPAEMGELFKVLAIGKNVEWPQRMLRHDRTHRL</sequence>
<proteinExistence type="predicted"/>
<dbReference type="HOGENOM" id="CLU_024840_1_0_4"/>
<dbReference type="Gene3D" id="3.40.50.12710">
    <property type="match status" value="1"/>
</dbReference>
<accession>D8IVQ7</accession>
<organism evidence="3 4">
    <name type="scientific">Herbaspirillum seropedicae (strain SmR1)</name>
    <dbReference type="NCBI Taxonomy" id="757424"/>
    <lineage>
        <taxon>Bacteria</taxon>
        <taxon>Pseudomonadati</taxon>
        <taxon>Pseudomonadota</taxon>
        <taxon>Betaproteobacteria</taxon>
        <taxon>Burkholderiales</taxon>
        <taxon>Oxalobacteraceae</taxon>
        <taxon>Herbaspirillum</taxon>
    </lineage>
</organism>